<proteinExistence type="predicted"/>
<reference evidence="1" key="1">
    <citation type="submission" date="2022-10" db="EMBL/GenBank/DDBJ databases">
        <title>Tapping the CABI collections for fungal endophytes: first genome assemblies for Collariella, Neodidymelliopsis, Ascochyta clinopodiicola, Didymella pomorum, Didymosphaeria variabile, Neocosmospora piperis and Neocucurbitaria cava.</title>
        <authorList>
            <person name="Hill R."/>
        </authorList>
    </citation>
    <scope>NUCLEOTIDE SEQUENCE</scope>
    <source>
        <strain evidence="1">IMI 356815</strain>
    </source>
</reference>
<dbReference type="RefSeq" id="XP_056076651.1">
    <property type="nucleotide sequence ID" value="XM_056209829.1"/>
</dbReference>
<sequence>MAQGLSTCHPDAPAILPAVEAKGWLEKMKPVAVAAVRTPVSYAPFKDPNCDGAIAYIWAEDDSIVTPELRQSYLDKSGITLTRSVKGGHGIDLEAREDVVKNVVELVEHFESI</sequence>
<organism evidence="1 2">
    <name type="scientific">Didymosphaeria variabile</name>
    <dbReference type="NCBI Taxonomy" id="1932322"/>
    <lineage>
        <taxon>Eukaryota</taxon>
        <taxon>Fungi</taxon>
        <taxon>Dikarya</taxon>
        <taxon>Ascomycota</taxon>
        <taxon>Pezizomycotina</taxon>
        <taxon>Dothideomycetes</taxon>
        <taxon>Pleosporomycetidae</taxon>
        <taxon>Pleosporales</taxon>
        <taxon>Massarineae</taxon>
        <taxon>Didymosphaeriaceae</taxon>
        <taxon>Didymosphaeria</taxon>
    </lineage>
</organism>
<dbReference type="Proteomes" id="UP001140513">
    <property type="component" value="Unassembled WGS sequence"/>
</dbReference>
<evidence type="ECO:0000313" key="2">
    <source>
        <dbReference type="Proteomes" id="UP001140513"/>
    </source>
</evidence>
<evidence type="ECO:0000313" key="1">
    <source>
        <dbReference type="EMBL" id="KAJ4360449.1"/>
    </source>
</evidence>
<protein>
    <recommendedName>
        <fullName evidence="3">AB hydrolase-1 domain-containing protein</fullName>
    </recommendedName>
</protein>
<evidence type="ECO:0008006" key="3">
    <source>
        <dbReference type="Google" id="ProtNLM"/>
    </source>
</evidence>
<gene>
    <name evidence="1" type="ORF">N0V89_001012</name>
</gene>
<name>A0A9W8XYI6_9PLEO</name>
<dbReference type="AlphaFoldDB" id="A0A9W8XYI6"/>
<accession>A0A9W8XYI6</accession>
<keyword evidence="2" id="KW-1185">Reference proteome</keyword>
<dbReference type="GeneID" id="80904542"/>
<dbReference type="EMBL" id="JAPEUX010000001">
    <property type="protein sequence ID" value="KAJ4360449.1"/>
    <property type="molecule type" value="Genomic_DNA"/>
</dbReference>
<dbReference type="OrthoDB" id="408373at2759"/>
<comment type="caution">
    <text evidence="1">The sequence shown here is derived from an EMBL/GenBank/DDBJ whole genome shotgun (WGS) entry which is preliminary data.</text>
</comment>